<evidence type="ECO:0000313" key="4">
    <source>
        <dbReference type="EMBL" id="RKP25061.1"/>
    </source>
</evidence>
<gene>
    <name evidence="4" type="ORF">SYNPS1DRAFT_22911</name>
</gene>
<dbReference type="SUPFAM" id="SSF56219">
    <property type="entry name" value="DNase I-like"/>
    <property type="match status" value="1"/>
</dbReference>
<dbReference type="InterPro" id="IPR005135">
    <property type="entry name" value="Endo/exonuclease/phosphatase"/>
</dbReference>
<evidence type="ECO:0000256" key="2">
    <source>
        <dbReference type="ARBA" id="ARBA00022801"/>
    </source>
</evidence>
<dbReference type="GO" id="GO:0006139">
    <property type="term" value="P:nucleobase-containing compound metabolic process"/>
    <property type="evidence" value="ECO:0007669"/>
    <property type="project" value="UniProtKB-ARBA"/>
</dbReference>
<feature type="domain" description="Endonuclease/exonuclease/phosphatase" evidence="3">
    <location>
        <begin position="25"/>
        <end position="192"/>
    </location>
</feature>
<dbReference type="Gene3D" id="3.60.10.10">
    <property type="entry name" value="Endonuclease/exonuclease/phosphatase"/>
    <property type="match status" value="1"/>
</dbReference>
<dbReference type="PANTHER" id="PTHR12121:SF45">
    <property type="entry name" value="NOCTURNIN"/>
    <property type="match status" value="1"/>
</dbReference>
<comment type="similarity">
    <text evidence="1">Belongs to the CCR4/nocturin family.</text>
</comment>
<proteinExistence type="inferred from homology"/>
<evidence type="ECO:0000313" key="5">
    <source>
        <dbReference type="Proteomes" id="UP000278143"/>
    </source>
</evidence>
<evidence type="ECO:0000259" key="3">
    <source>
        <dbReference type="Pfam" id="PF03372"/>
    </source>
</evidence>
<keyword evidence="2" id="KW-0378">Hydrolase</keyword>
<reference evidence="5" key="1">
    <citation type="journal article" date="2018" name="Nat. Microbiol.">
        <title>Leveraging single-cell genomics to expand the fungal tree of life.</title>
        <authorList>
            <person name="Ahrendt S.R."/>
            <person name="Quandt C.A."/>
            <person name="Ciobanu D."/>
            <person name="Clum A."/>
            <person name="Salamov A."/>
            <person name="Andreopoulos B."/>
            <person name="Cheng J.F."/>
            <person name="Woyke T."/>
            <person name="Pelin A."/>
            <person name="Henrissat B."/>
            <person name="Reynolds N.K."/>
            <person name="Benny G.L."/>
            <person name="Smith M.E."/>
            <person name="James T.Y."/>
            <person name="Grigoriev I.V."/>
        </authorList>
    </citation>
    <scope>NUCLEOTIDE SEQUENCE [LARGE SCALE GENOMIC DNA]</scope>
    <source>
        <strain evidence="5">Benny S71-1</strain>
    </source>
</reference>
<dbReference type="GO" id="GO:0000175">
    <property type="term" value="F:3'-5'-RNA exonuclease activity"/>
    <property type="evidence" value="ECO:0007669"/>
    <property type="project" value="TreeGrafter"/>
</dbReference>
<dbReference type="Proteomes" id="UP000278143">
    <property type="component" value="Unassembled WGS sequence"/>
</dbReference>
<accession>A0A4P9Z050</accession>
<dbReference type="OrthoDB" id="428734at2759"/>
<organism evidence="4 5">
    <name type="scientific">Syncephalis pseudoplumigaleata</name>
    <dbReference type="NCBI Taxonomy" id="1712513"/>
    <lineage>
        <taxon>Eukaryota</taxon>
        <taxon>Fungi</taxon>
        <taxon>Fungi incertae sedis</taxon>
        <taxon>Zoopagomycota</taxon>
        <taxon>Zoopagomycotina</taxon>
        <taxon>Zoopagomycetes</taxon>
        <taxon>Zoopagales</taxon>
        <taxon>Piptocephalidaceae</taxon>
        <taxon>Syncephalis</taxon>
    </lineage>
</organism>
<dbReference type="InterPro" id="IPR050410">
    <property type="entry name" value="CCR4/nocturin_mRNA_transcr"/>
</dbReference>
<protein>
    <recommendedName>
        <fullName evidence="3">Endonuclease/exonuclease/phosphatase domain-containing protein</fullName>
    </recommendedName>
</protein>
<dbReference type="PANTHER" id="PTHR12121">
    <property type="entry name" value="CARBON CATABOLITE REPRESSOR PROTEIN 4"/>
    <property type="match status" value="1"/>
</dbReference>
<dbReference type="InterPro" id="IPR036691">
    <property type="entry name" value="Endo/exonu/phosph_ase_sf"/>
</dbReference>
<feature type="non-terminal residue" evidence="4">
    <location>
        <position position="1"/>
    </location>
</feature>
<sequence length="223" mass="25488">DRTLLEAGKRPDHKRGIIVTNHHLYWPPNAMYERLRQGWIIRRQLAQFKKKHAFPAFMCGDFNSVPKSPLYRVLTGKPLEPQHHEELKEIPTSYALNDDATAVAPSAHPDPAAVTFKPYVEFVEDFEAMPPCQSAYAQYTALHPEMASTEWEGESRFTNYAVWQGTLDYVMQVMDADSKDVRLLQLLRLPSEDMCRPGLPNRVYSSDHLCIMAEYALPPESPA</sequence>
<dbReference type="EMBL" id="KZ989899">
    <property type="protein sequence ID" value="RKP25061.1"/>
    <property type="molecule type" value="Genomic_DNA"/>
</dbReference>
<keyword evidence="5" id="KW-1185">Reference proteome</keyword>
<dbReference type="Pfam" id="PF03372">
    <property type="entry name" value="Exo_endo_phos"/>
    <property type="match status" value="1"/>
</dbReference>
<name>A0A4P9Z050_9FUNG</name>
<evidence type="ECO:0000256" key="1">
    <source>
        <dbReference type="ARBA" id="ARBA00010774"/>
    </source>
</evidence>
<dbReference type="AlphaFoldDB" id="A0A4P9Z050"/>